<evidence type="ECO:0000313" key="2">
    <source>
        <dbReference type="EMBL" id="KAL1399986.1"/>
    </source>
</evidence>
<dbReference type="PANTHER" id="PTHR11257:SF12">
    <property type="entry name" value="EJACULATORY BULB-SPECIFIC PROTEIN 3-RELATED"/>
    <property type="match status" value="1"/>
</dbReference>
<gene>
    <name evidence="2" type="ORF">pipiens_002135</name>
</gene>
<evidence type="ECO:0000313" key="3">
    <source>
        <dbReference type="Proteomes" id="UP001562425"/>
    </source>
</evidence>
<keyword evidence="1" id="KW-0732">Signal</keyword>
<dbReference type="Gene3D" id="1.10.2080.10">
    <property type="entry name" value="Insect odorant-binding protein A10/Ejaculatory bulb-specific protein 3"/>
    <property type="match status" value="1"/>
</dbReference>
<proteinExistence type="predicted"/>
<dbReference type="SUPFAM" id="SSF100910">
    <property type="entry name" value="Chemosensory protein Csp2"/>
    <property type="match status" value="1"/>
</dbReference>
<evidence type="ECO:0000256" key="1">
    <source>
        <dbReference type="SAM" id="SignalP"/>
    </source>
</evidence>
<dbReference type="PANTHER" id="PTHR11257">
    <property type="entry name" value="CHEMOSENSORY PROTEIN-RELATED"/>
    <property type="match status" value="1"/>
</dbReference>
<dbReference type="InterPro" id="IPR005055">
    <property type="entry name" value="A10/PebIII"/>
</dbReference>
<dbReference type="AlphaFoldDB" id="A0ABD1DJV7"/>
<sequence length="142" mass="16431">MKLIIVLVLVALAAAQVPFTNKYDHINVEEILMSDRLFKNYFNCLIDEGPCTPEASELKEKLPEALENNCELCTEKQKDTSVKVIRYLIDKRPVEWGVLKTKFDPNNKFVDRYREEAEAAGIKLAVNYIEYRKRCVEENSIS</sequence>
<name>A0ABD1DJV7_CULPP</name>
<evidence type="ECO:0008006" key="4">
    <source>
        <dbReference type="Google" id="ProtNLM"/>
    </source>
</evidence>
<dbReference type="Pfam" id="PF03392">
    <property type="entry name" value="OS-D"/>
    <property type="match status" value="1"/>
</dbReference>
<dbReference type="Proteomes" id="UP001562425">
    <property type="component" value="Unassembled WGS sequence"/>
</dbReference>
<accession>A0ABD1DJV7</accession>
<reference evidence="2 3" key="1">
    <citation type="submission" date="2024-05" db="EMBL/GenBank/DDBJ databases">
        <title>Culex pipiens pipiens assembly and annotation.</title>
        <authorList>
            <person name="Alout H."/>
            <person name="Durand T."/>
        </authorList>
    </citation>
    <scope>NUCLEOTIDE SEQUENCE [LARGE SCALE GENOMIC DNA]</scope>
    <source>
        <strain evidence="2">HA-2024</strain>
        <tissue evidence="2">Whole body</tissue>
    </source>
</reference>
<protein>
    <recommendedName>
        <fullName evidence="4">Chemosensory protein</fullName>
    </recommendedName>
</protein>
<keyword evidence="3" id="KW-1185">Reference proteome</keyword>
<organism evidence="2 3">
    <name type="scientific">Culex pipiens pipiens</name>
    <name type="common">Northern house mosquito</name>
    <dbReference type="NCBI Taxonomy" id="38569"/>
    <lineage>
        <taxon>Eukaryota</taxon>
        <taxon>Metazoa</taxon>
        <taxon>Ecdysozoa</taxon>
        <taxon>Arthropoda</taxon>
        <taxon>Hexapoda</taxon>
        <taxon>Insecta</taxon>
        <taxon>Pterygota</taxon>
        <taxon>Neoptera</taxon>
        <taxon>Endopterygota</taxon>
        <taxon>Diptera</taxon>
        <taxon>Nematocera</taxon>
        <taxon>Culicoidea</taxon>
        <taxon>Culicidae</taxon>
        <taxon>Culicinae</taxon>
        <taxon>Culicini</taxon>
        <taxon>Culex</taxon>
        <taxon>Culex</taxon>
    </lineage>
</organism>
<feature type="chain" id="PRO_5044806832" description="Chemosensory protein" evidence="1">
    <location>
        <begin position="16"/>
        <end position="142"/>
    </location>
</feature>
<dbReference type="EMBL" id="JBEHCU010005392">
    <property type="protein sequence ID" value="KAL1399986.1"/>
    <property type="molecule type" value="Genomic_DNA"/>
</dbReference>
<feature type="signal peptide" evidence="1">
    <location>
        <begin position="1"/>
        <end position="15"/>
    </location>
</feature>
<dbReference type="InterPro" id="IPR036682">
    <property type="entry name" value="OS_D_A10/PebIII_sf"/>
</dbReference>
<comment type="caution">
    <text evidence="2">The sequence shown here is derived from an EMBL/GenBank/DDBJ whole genome shotgun (WGS) entry which is preliminary data.</text>
</comment>